<dbReference type="Pfam" id="PF00079">
    <property type="entry name" value="Serpin"/>
    <property type="match status" value="1"/>
</dbReference>
<dbReference type="PANTHER" id="PTHR11461:SF211">
    <property type="entry name" value="GH10112P-RELATED"/>
    <property type="match status" value="1"/>
</dbReference>
<comment type="caution">
    <text evidence="4">The sequence shown here is derived from an EMBL/GenBank/DDBJ whole genome shotgun (WGS) entry which is preliminary data.</text>
</comment>
<proteinExistence type="inferred from homology"/>
<evidence type="ECO:0000256" key="2">
    <source>
        <dbReference type="RuleBase" id="RU000411"/>
    </source>
</evidence>
<dbReference type="GO" id="GO:0005615">
    <property type="term" value="C:extracellular space"/>
    <property type="evidence" value="ECO:0007669"/>
    <property type="project" value="InterPro"/>
</dbReference>
<dbReference type="Gene3D" id="2.30.39.10">
    <property type="entry name" value="Alpha-1-antitrypsin, domain 1"/>
    <property type="match status" value="1"/>
</dbReference>
<dbReference type="Proteomes" id="UP000031668">
    <property type="component" value="Unassembled WGS sequence"/>
</dbReference>
<dbReference type="Gene3D" id="3.30.497.10">
    <property type="entry name" value="Antithrombin, subunit I, domain 2"/>
    <property type="match status" value="1"/>
</dbReference>
<dbReference type="GO" id="GO:0004867">
    <property type="term" value="F:serine-type endopeptidase inhibitor activity"/>
    <property type="evidence" value="ECO:0007669"/>
    <property type="project" value="InterPro"/>
</dbReference>
<dbReference type="InterPro" id="IPR042185">
    <property type="entry name" value="Serpin_sf_2"/>
</dbReference>
<dbReference type="SMART" id="SM00093">
    <property type="entry name" value="SERPIN"/>
    <property type="match status" value="1"/>
</dbReference>
<evidence type="ECO:0000256" key="1">
    <source>
        <dbReference type="ARBA" id="ARBA00009500"/>
    </source>
</evidence>
<dbReference type="PANTHER" id="PTHR11461">
    <property type="entry name" value="SERINE PROTEASE INHIBITOR, SERPIN"/>
    <property type="match status" value="1"/>
</dbReference>
<sequence>MSINRVNSFTSTLLNQLYASQNKTGNIALSGISLYVLLGAIDVGLQGRSHNQLYHFLGEKFDDFYDTDNWRSSDTAKKWSHLRELYTSLSIAHTVLFYSCGIHDHYKQISDSIFTLKKIKIDFSNRITSALKMNKWMSQRTFGAIQNVFDQSTLTDNILVFINTLFFRANWRNKFNPELTKQEIFYEDNGQQLQVAMMNQEIYQKIFDSPHYIFKILFRPFTENIYSAIILPRDGHAVNDVLQILNLDQLYNYFKLFTWKYVKLKLPKFKILSQKDFVHTLKKFKVADMFDRNHSDFGWMTNQKVFIGNLIQVSNIAIDESGLTDAHGTISMEESASEPYEFYVTKPFLFLVFSPSDKLVIFSAIVKNPSPS</sequence>
<evidence type="ECO:0000313" key="5">
    <source>
        <dbReference type="Proteomes" id="UP000031668"/>
    </source>
</evidence>
<feature type="domain" description="Serpin" evidence="3">
    <location>
        <begin position="11"/>
        <end position="369"/>
    </location>
</feature>
<protein>
    <submittedName>
        <fullName evidence="4">Antithrombin-III</fullName>
    </submittedName>
</protein>
<gene>
    <name evidence="4" type="ORF">RF11_14796</name>
</gene>
<dbReference type="EMBL" id="JWZT01003957">
    <property type="protein sequence ID" value="KII65195.1"/>
    <property type="molecule type" value="Genomic_DNA"/>
</dbReference>
<keyword evidence="5" id="KW-1185">Reference proteome</keyword>
<dbReference type="InterPro" id="IPR042178">
    <property type="entry name" value="Serpin_sf_1"/>
</dbReference>
<dbReference type="OMA" id="SLSMFYP"/>
<dbReference type="InterPro" id="IPR036186">
    <property type="entry name" value="Serpin_sf"/>
</dbReference>
<dbReference type="CDD" id="cd00172">
    <property type="entry name" value="serpin"/>
    <property type="match status" value="1"/>
</dbReference>
<dbReference type="AlphaFoldDB" id="A0A0C2MLI0"/>
<comment type="similarity">
    <text evidence="1 2">Belongs to the serpin family.</text>
</comment>
<accession>A0A0C2MLI0</accession>
<name>A0A0C2MLI0_THEKT</name>
<dbReference type="SUPFAM" id="SSF56574">
    <property type="entry name" value="Serpins"/>
    <property type="match status" value="1"/>
</dbReference>
<dbReference type="InterPro" id="IPR000215">
    <property type="entry name" value="Serpin_fam"/>
</dbReference>
<organism evidence="4 5">
    <name type="scientific">Thelohanellus kitauei</name>
    <name type="common">Myxosporean</name>
    <dbReference type="NCBI Taxonomy" id="669202"/>
    <lineage>
        <taxon>Eukaryota</taxon>
        <taxon>Metazoa</taxon>
        <taxon>Cnidaria</taxon>
        <taxon>Myxozoa</taxon>
        <taxon>Myxosporea</taxon>
        <taxon>Bivalvulida</taxon>
        <taxon>Platysporina</taxon>
        <taxon>Myxobolidae</taxon>
        <taxon>Thelohanellus</taxon>
    </lineage>
</organism>
<reference evidence="4 5" key="1">
    <citation type="journal article" date="2014" name="Genome Biol. Evol.">
        <title>The genome of the myxosporean Thelohanellus kitauei shows adaptations to nutrient acquisition within its fish host.</title>
        <authorList>
            <person name="Yang Y."/>
            <person name="Xiong J."/>
            <person name="Zhou Z."/>
            <person name="Huo F."/>
            <person name="Miao W."/>
            <person name="Ran C."/>
            <person name="Liu Y."/>
            <person name="Zhang J."/>
            <person name="Feng J."/>
            <person name="Wang M."/>
            <person name="Wang M."/>
            <person name="Wang L."/>
            <person name="Yao B."/>
        </authorList>
    </citation>
    <scope>NUCLEOTIDE SEQUENCE [LARGE SCALE GENOMIC DNA]</scope>
    <source>
        <strain evidence="4">Wuqing</strain>
    </source>
</reference>
<evidence type="ECO:0000313" key="4">
    <source>
        <dbReference type="EMBL" id="KII65195.1"/>
    </source>
</evidence>
<evidence type="ECO:0000259" key="3">
    <source>
        <dbReference type="SMART" id="SM00093"/>
    </source>
</evidence>
<dbReference type="OrthoDB" id="671595at2759"/>
<dbReference type="InterPro" id="IPR023796">
    <property type="entry name" value="Serpin_dom"/>
</dbReference>